<dbReference type="AlphaFoldDB" id="U1GWJ8"/>
<feature type="chain" id="PRO_5004610444" description="C2H2-type domain-containing protein" evidence="2">
    <location>
        <begin position="26"/>
        <end position="405"/>
    </location>
</feature>
<accession>U1GWJ8</accession>
<keyword evidence="5" id="KW-1185">Reference proteome</keyword>
<dbReference type="RefSeq" id="XP_007785693.1">
    <property type="nucleotide sequence ID" value="XM_007787503.1"/>
</dbReference>
<evidence type="ECO:0000313" key="5">
    <source>
        <dbReference type="Proteomes" id="UP000019373"/>
    </source>
</evidence>
<feature type="compositionally biased region" description="Acidic residues" evidence="1">
    <location>
        <begin position="380"/>
        <end position="405"/>
    </location>
</feature>
<evidence type="ECO:0000259" key="3">
    <source>
        <dbReference type="PROSITE" id="PS00028"/>
    </source>
</evidence>
<reference evidence="5" key="1">
    <citation type="journal article" date="2014" name="BMC Genomics">
        <title>Genome characteristics reveal the impact of lichenization on lichen-forming fungus Endocarpon pusillum Hedwig (Verrucariales, Ascomycota).</title>
        <authorList>
            <person name="Wang Y.-Y."/>
            <person name="Liu B."/>
            <person name="Zhang X.-Y."/>
            <person name="Zhou Q.-M."/>
            <person name="Zhang T."/>
            <person name="Li H."/>
            <person name="Yu Y.-F."/>
            <person name="Zhang X.-L."/>
            <person name="Hao X.-Y."/>
            <person name="Wang M."/>
            <person name="Wang L."/>
            <person name="Wei J.-C."/>
        </authorList>
    </citation>
    <scope>NUCLEOTIDE SEQUENCE [LARGE SCALE GENOMIC DNA]</scope>
    <source>
        <strain evidence="5">Z07020 / HMAS-L-300199</strain>
    </source>
</reference>
<dbReference type="PROSITE" id="PS00028">
    <property type="entry name" value="ZINC_FINGER_C2H2_1"/>
    <property type="match status" value="1"/>
</dbReference>
<protein>
    <recommendedName>
        <fullName evidence="3">C2H2-type domain-containing protein</fullName>
    </recommendedName>
</protein>
<gene>
    <name evidence="4" type="ORF">EPUS_02579</name>
</gene>
<name>U1GWJ8_ENDPU</name>
<dbReference type="HOGENOM" id="CLU_679764_0_0_1"/>
<evidence type="ECO:0000313" key="4">
    <source>
        <dbReference type="EMBL" id="ERF76868.1"/>
    </source>
</evidence>
<sequence>MTSPIKEYLTKSLLLLALHLIGVECNIDGCGVRYATFAGCREHCKVEHEGTEVAYNARAKKAANTTTSSTSRRHIAAKRAKAIRGLCTVYLNCANEAVVDAGGMVPACEEHHERYLKMKATGGRYALSKAKRTGWGVDVGNPDEMTVCPSAVPVSSAVVQLARFIESANRLGRVYCSDTEFATVPIKNRKKRKLIPVELAVYDLNGELVIYTPIKYDQSVEELLADAPRTGPPTRFSWGVMQIIYGEGPQTRGITIDDIRDILLDAVQSTLDHSSQNYKETLHIQEQLRKECGVDEDYDVQSENETDLLDIRVPEKRAVKEMTDEDRELIALFWKSRQILEPVNEATGMPRAKMAYEMADGNDQDTLEYLQIFASVKDEAESESDDEGPEGGEAGDDSGGDTGDE</sequence>
<keyword evidence="2" id="KW-0732">Signal</keyword>
<feature type="domain" description="C2H2-type" evidence="3">
    <location>
        <begin position="25"/>
        <end position="48"/>
    </location>
</feature>
<proteinExistence type="predicted"/>
<dbReference type="Proteomes" id="UP000019373">
    <property type="component" value="Unassembled WGS sequence"/>
</dbReference>
<organism evidence="4 5">
    <name type="scientific">Endocarpon pusillum (strain Z07020 / HMAS-L-300199)</name>
    <name type="common">Lichen-forming fungus</name>
    <dbReference type="NCBI Taxonomy" id="1263415"/>
    <lineage>
        <taxon>Eukaryota</taxon>
        <taxon>Fungi</taxon>
        <taxon>Dikarya</taxon>
        <taxon>Ascomycota</taxon>
        <taxon>Pezizomycotina</taxon>
        <taxon>Eurotiomycetes</taxon>
        <taxon>Chaetothyriomycetidae</taxon>
        <taxon>Verrucariales</taxon>
        <taxon>Verrucariaceae</taxon>
        <taxon>Endocarpon</taxon>
    </lineage>
</organism>
<dbReference type="OrthoDB" id="5087660at2759"/>
<feature type="signal peptide" evidence="2">
    <location>
        <begin position="1"/>
        <end position="25"/>
    </location>
</feature>
<dbReference type="EMBL" id="KE720681">
    <property type="protein sequence ID" value="ERF76868.1"/>
    <property type="molecule type" value="Genomic_DNA"/>
</dbReference>
<evidence type="ECO:0000256" key="2">
    <source>
        <dbReference type="SAM" id="SignalP"/>
    </source>
</evidence>
<evidence type="ECO:0000256" key="1">
    <source>
        <dbReference type="SAM" id="MobiDB-lite"/>
    </source>
</evidence>
<dbReference type="InterPro" id="IPR013087">
    <property type="entry name" value="Znf_C2H2_type"/>
</dbReference>
<dbReference type="GeneID" id="19237632"/>
<feature type="region of interest" description="Disordered" evidence="1">
    <location>
        <begin position="372"/>
        <end position="405"/>
    </location>
</feature>